<evidence type="ECO:0000313" key="2">
    <source>
        <dbReference type="Proteomes" id="UP001470230"/>
    </source>
</evidence>
<gene>
    <name evidence="1" type="ORF">M9Y10_015724</name>
</gene>
<accession>A0ABR2L322</accession>
<dbReference type="Proteomes" id="UP001470230">
    <property type="component" value="Unassembled WGS sequence"/>
</dbReference>
<organism evidence="1 2">
    <name type="scientific">Tritrichomonas musculus</name>
    <dbReference type="NCBI Taxonomy" id="1915356"/>
    <lineage>
        <taxon>Eukaryota</taxon>
        <taxon>Metamonada</taxon>
        <taxon>Parabasalia</taxon>
        <taxon>Tritrichomonadida</taxon>
        <taxon>Tritrichomonadidae</taxon>
        <taxon>Tritrichomonas</taxon>
    </lineage>
</organism>
<comment type="caution">
    <text evidence="1">The sequence shown here is derived from an EMBL/GenBank/DDBJ whole genome shotgun (WGS) entry which is preliminary data.</text>
</comment>
<evidence type="ECO:0000313" key="1">
    <source>
        <dbReference type="EMBL" id="KAK8897758.1"/>
    </source>
</evidence>
<dbReference type="EMBL" id="JAPFFF010000002">
    <property type="protein sequence ID" value="KAK8897758.1"/>
    <property type="molecule type" value="Genomic_DNA"/>
</dbReference>
<sequence length="447" mass="51005">MSLIKAINKKETTFASPPSYIQLSIKVENRAAIKDLEDYFRKSAACLHLRLKDSNHLEYRDEIKKFEIPSSITDLQEVGRFVGMNFTPPYDVAFGSIAVNEDNNIICLNANHRLCDGGFFKFLMKNYTFNTPPKELPHFPRFTSDQYAEQISKAPEILSYLNDPNMTRIKEIKPVKSIKLAETNIFSKEFKRIYHPDGKNYNFTGNIIEDEKTGQKRYLDEAEIIIPAKLYKSYDAKKNAPEHLTEYLWLSQYFAASAYEGKPFKNLKIRTVNDLRRYLDHPDFLDCYHCAVTAPACPSVSPDDKLSKVASTLRDDLLRLRKNEAHYSILKAQTDPANLIPGIDLGITGVGAIRIRRPIVDVHCSFLANATQVGNYSRYIGSLFLMSFSGFNPDSPRNDITSKIMYNPNILSKKDADTYMRRIGYVLTHASLDQTIGEVFDEVVKVD</sequence>
<reference evidence="1 2" key="1">
    <citation type="submission" date="2024-04" db="EMBL/GenBank/DDBJ databases">
        <title>Tritrichomonas musculus Genome.</title>
        <authorList>
            <person name="Alves-Ferreira E."/>
            <person name="Grigg M."/>
            <person name="Lorenzi H."/>
            <person name="Galac M."/>
        </authorList>
    </citation>
    <scope>NUCLEOTIDE SEQUENCE [LARGE SCALE GENOMIC DNA]</scope>
    <source>
        <strain evidence="1 2">EAF2021</strain>
    </source>
</reference>
<name>A0ABR2L322_9EUKA</name>
<keyword evidence="2" id="KW-1185">Reference proteome</keyword>
<proteinExistence type="predicted"/>
<protein>
    <submittedName>
        <fullName evidence="1">Uncharacterized protein</fullName>
    </submittedName>
</protein>